<keyword evidence="2" id="KW-1133">Transmembrane helix</keyword>
<organism evidence="3">
    <name type="scientific">uncultured Pyrinomonadaceae bacterium</name>
    <dbReference type="NCBI Taxonomy" id="2283094"/>
    <lineage>
        <taxon>Bacteria</taxon>
        <taxon>Pseudomonadati</taxon>
        <taxon>Acidobacteriota</taxon>
        <taxon>Blastocatellia</taxon>
        <taxon>Blastocatellales</taxon>
        <taxon>Pyrinomonadaceae</taxon>
        <taxon>environmental samples</taxon>
    </lineage>
</organism>
<gene>
    <name evidence="3" type="ORF">AVDCRST_MAG74-1563</name>
</gene>
<feature type="transmembrane region" description="Helical" evidence="2">
    <location>
        <begin position="44"/>
        <end position="62"/>
    </location>
</feature>
<dbReference type="AlphaFoldDB" id="A0A6J4NWH4"/>
<protein>
    <submittedName>
        <fullName evidence="3">Uncharacterized protein</fullName>
    </submittedName>
</protein>
<keyword evidence="2" id="KW-0812">Transmembrane</keyword>
<reference evidence="3" key="1">
    <citation type="submission" date="2020-02" db="EMBL/GenBank/DDBJ databases">
        <authorList>
            <person name="Meier V. D."/>
        </authorList>
    </citation>
    <scope>NUCLEOTIDE SEQUENCE</scope>
    <source>
        <strain evidence="3">AVDCRST_MAG74</strain>
    </source>
</reference>
<evidence type="ECO:0000256" key="2">
    <source>
        <dbReference type="SAM" id="Phobius"/>
    </source>
</evidence>
<evidence type="ECO:0000256" key="1">
    <source>
        <dbReference type="SAM" id="MobiDB-lite"/>
    </source>
</evidence>
<name>A0A6J4NWH4_9BACT</name>
<evidence type="ECO:0000313" key="3">
    <source>
        <dbReference type="EMBL" id="CAA9399428.1"/>
    </source>
</evidence>
<feature type="region of interest" description="Disordered" evidence="1">
    <location>
        <begin position="82"/>
        <end position="124"/>
    </location>
</feature>
<accession>A0A6J4NWH4</accession>
<proteinExistence type="predicted"/>
<dbReference type="EMBL" id="CADCUR010000125">
    <property type="protein sequence ID" value="CAA9399428.1"/>
    <property type="molecule type" value="Genomic_DNA"/>
</dbReference>
<sequence>MPYKPKYCCQCGEKIDRIDWKPWTSRRFCQLCETDFGIYDKLRGVLVVIGLLCGLYGAGSYFQKPERQLNVAPQQFAASNVKDDAAQPKSAASVSTGTVRLSAQTNGSAAPPKTQTAPAEPANLTTKTAKTKIIEAAEKVYFCGAPTKKGTMCSRRIKNGGRCWQHTGQAALLPPEKLIAAQ</sequence>
<feature type="compositionally biased region" description="Polar residues" evidence="1">
    <location>
        <begin position="90"/>
        <end position="117"/>
    </location>
</feature>
<keyword evidence="2" id="KW-0472">Membrane</keyword>